<dbReference type="InterPro" id="IPR050577">
    <property type="entry name" value="MAPR/NEUFC/NENF-like"/>
</dbReference>
<dbReference type="EMBL" id="CP017269">
    <property type="protein sequence ID" value="AOT73033.1"/>
    <property type="molecule type" value="Genomic_DNA"/>
</dbReference>
<accession>A0A1D8GQ99</accession>
<dbReference type="Pfam" id="PF00173">
    <property type="entry name" value="Cyt-b5"/>
    <property type="match status" value="1"/>
</dbReference>
<dbReference type="PANTHER" id="PTHR10281">
    <property type="entry name" value="MEMBRANE-ASSOCIATED PROGESTERONE RECEPTOR COMPONENT-RELATED"/>
    <property type="match status" value="1"/>
</dbReference>
<evidence type="ECO:0000313" key="3">
    <source>
        <dbReference type="EMBL" id="AOT73033.1"/>
    </source>
</evidence>
<reference evidence="3 4" key="1">
    <citation type="submission" date="2016-09" db="EMBL/GenBank/DDBJ databases">
        <title>Genomic analysis reveals versatility of anaerobic energy metabolism of Geosporobacter ferrireducens IRF9 of phylum Firmicutes.</title>
        <authorList>
            <person name="Kim S.-J."/>
        </authorList>
    </citation>
    <scope>NUCLEOTIDE SEQUENCE [LARGE SCALE GENOMIC DNA]</scope>
    <source>
        <strain evidence="3 4">IRF9</strain>
    </source>
</reference>
<comment type="similarity">
    <text evidence="1">Belongs to the cytochrome b5 family. MAPR subfamily.</text>
</comment>
<dbReference type="OrthoDB" id="9785263at2"/>
<evidence type="ECO:0000256" key="1">
    <source>
        <dbReference type="ARBA" id="ARBA00038357"/>
    </source>
</evidence>
<keyword evidence="4" id="KW-1185">Reference proteome</keyword>
<dbReference type="InterPro" id="IPR036400">
    <property type="entry name" value="Cyt_B5-like_heme/steroid_sf"/>
</dbReference>
<dbReference type="Proteomes" id="UP000095743">
    <property type="component" value="Chromosome"/>
</dbReference>
<evidence type="ECO:0000313" key="4">
    <source>
        <dbReference type="Proteomes" id="UP000095743"/>
    </source>
</evidence>
<dbReference type="Gene3D" id="3.10.120.10">
    <property type="entry name" value="Cytochrome b5-like heme/steroid binding domain"/>
    <property type="match status" value="1"/>
</dbReference>
<dbReference type="SUPFAM" id="SSF55856">
    <property type="entry name" value="Cytochrome b5-like heme/steroid binding domain"/>
    <property type="match status" value="1"/>
</dbReference>
<evidence type="ECO:0000259" key="2">
    <source>
        <dbReference type="SMART" id="SM01117"/>
    </source>
</evidence>
<name>A0A1D8GQ99_9FIRM</name>
<dbReference type="PANTHER" id="PTHR10281:SF76">
    <property type="entry name" value="CALCUTTA CUP-RELATED"/>
    <property type="match status" value="1"/>
</dbReference>
<dbReference type="SMART" id="SM01117">
    <property type="entry name" value="Cyt-b5"/>
    <property type="match status" value="1"/>
</dbReference>
<organism evidence="3 4">
    <name type="scientific">Geosporobacter ferrireducens</name>
    <dbReference type="NCBI Taxonomy" id="1424294"/>
    <lineage>
        <taxon>Bacteria</taxon>
        <taxon>Bacillati</taxon>
        <taxon>Bacillota</taxon>
        <taxon>Clostridia</taxon>
        <taxon>Peptostreptococcales</taxon>
        <taxon>Thermotaleaceae</taxon>
        <taxon>Geosporobacter</taxon>
    </lineage>
</organism>
<dbReference type="InterPro" id="IPR001199">
    <property type="entry name" value="Cyt_B5-like_heme/steroid-bd"/>
</dbReference>
<protein>
    <recommendedName>
        <fullName evidence="2">Cytochrome b5 heme-binding domain-containing protein</fullName>
    </recommendedName>
</protein>
<proteinExistence type="inferred from homology"/>
<gene>
    <name evidence="3" type="ORF">Gferi_07485</name>
</gene>
<dbReference type="AlphaFoldDB" id="A0A1D8GQ99"/>
<dbReference type="STRING" id="1424294.Gferi_07485"/>
<dbReference type="KEGG" id="gfe:Gferi_07485"/>
<sequence length="126" mass="14084">MIILSSDPYQRMIYEGLFNNEVRRLKYLQLYAQPPSQPSNQVDENALPNQREFTLEELAQYDGSDGRSAYVAVNGIVYDVSLEATWGGGTHFSLYAGRDLTGAFMGCHSGRPEILRNLPQVGVLKP</sequence>
<feature type="domain" description="Cytochrome b5 heme-binding" evidence="2">
    <location>
        <begin position="53"/>
        <end position="125"/>
    </location>
</feature>